<dbReference type="STRING" id="1125847.NT26_3140"/>
<protein>
    <submittedName>
        <fullName evidence="2">UDP-N-acetylglucosamine 2-epimerase</fullName>
        <ecNumber evidence="2">5.1.3.14</ecNumber>
    </submittedName>
</protein>
<evidence type="ECO:0000313" key="3">
    <source>
        <dbReference type="Proteomes" id="UP000010792"/>
    </source>
</evidence>
<sequence length="384" mass="41549">MRRLLITTAGRSDYGIYHSILNRIEAEPELDYSLLVTGQHLSTAGGETVREIERDGRPIAARIPLPETMSNCAAVADAMAAALAGTGALLARGAFDIAVVLGDRFEMFATTAACVPFNIPIAHIHGGEVSFGAVDDSLRHAMTKMAHLHFVATDDYARRVRQMGEEDWRIMVSGAPALDTIMNANLPDRAALSSKFGISLDEPPLLVTFHPVTRQFGEAGHQTRALLAALEAVDHPVVLTAPNADVESDVIRMLMTDFVRRRPGRSWLVESFGALNYLAMLRESRAMVGNSSSGLIETPGFQLPTVNIGDRQKGRTRAANVIDCAADKNAIEAAIYKAIGPVFRASLASMANPYGDGHAADRIVSRLRDIPIDHRLIAKSFVDL</sequence>
<dbReference type="Proteomes" id="UP000010792">
    <property type="component" value="Chromosome"/>
</dbReference>
<organism evidence="2 3">
    <name type="scientific">Pseudorhizobium banfieldiae</name>
    <dbReference type="NCBI Taxonomy" id="1125847"/>
    <lineage>
        <taxon>Bacteria</taxon>
        <taxon>Pseudomonadati</taxon>
        <taxon>Pseudomonadota</taxon>
        <taxon>Alphaproteobacteria</taxon>
        <taxon>Hyphomicrobiales</taxon>
        <taxon>Rhizobiaceae</taxon>
        <taxon>Rhizobium/Agrobacterium group</taxon>
        <taxon>Pseudorhizobium</taxon>
    </lineage>
</organism>
<keyword evidence="2" id="KW-0413">Isomerase</keyword>
<dbReference type="InterPro" id="IPR020004">
    <property type="entry name" value="UDP-GlcNAc_Epase"/>
</dbReference>
<dbReference type="InterPro" id="IPR003331">
    <property type="entry name" value="UDP_GlcNAc_Epimerase_2_dom"/>
</dbReference>
<dbReference type="AlphaFoldDB" id="L0NID1"/>
<keyword evidence="3" id="KW-1185">Reference proteome</keyword>
<gene>
    <name evidence="2" type="ORF">NT26_3140</name>
</gene>
<feature type="domain" description="UDP-N-acetylglucosamine 2-epimerase" evidence="1">
    <location>
        <begin position="23"/>
        <end position="367"/>
    </location>
</feature>
<dbReference type="NCBIfam" id="TIGR03568">
    <property type="entry name" value="NeuC_NnaA"/>
    <property type="match status" value="1"/>
</dbReference>
<dbReference type="EMBL" id="FO082820">
    <property type="protein sequence ID" value="CCF20863.1"/>
    <property type="molecule type" value="Genomic_DNA"/>
</dbReference>
<evidence type="ECO:0000259" key="1">
    <source>
        <dbReference type="Pfam" id="PF02350"/>
    </source>
</evidence>
<dbReference type="Gene3D" id="3.40.50.2000">
    <property type="entry name" value="Glycogen Phosphorylase B"/>
    <property type="match status" value="2"/>
</dbReference>
<dbReference type="EC" id="5.1.3.14" evidence="2"/>
<reference evidence="2 3" key="1">
    <citation type="journal article" date="2013" name="Genome Biol. Evol.">
        <title>Life in an arsenic-containing gold mine: genome and physiology of the autotrophic arsenite-oxidizing bacterium rhizobium sp. NT-26.</title>
        <authorList>
            <person name="Andres J."/>
            <person name="Arsene-Ploetze F."/>
            <person name="Barbe V."/>
            <person name="Brochier-Armanet C."/>
            <person name="Cleiss-Arnold J."/>
            <person name="Coppee J.Y."/>
            <person name="Dillies M.A."/>
            <person name="Geist"/>
            <person name="L"/>
            <person name="Joublin A."/>
            <person name="Koechler S."/>
            <person name="Lassalle F."/>
            <person name="Marchal M."/>
            <person name="Medigue C."/>
            <person name="Muller D."/>
            <person name="Nesme X."/>
            <person name="Plewniak F."/>
            <person name="Proux C."/>
            <person name="Ramirez-Bahena M.H."/>
            <person name="Schenowitz C."/>
            <person name="Sismeiro O."/>
            <person name="Vallenet D."/>
            <person name="Santini J.M."/>
            <person name="Bertin P.N."/>
        </authorList>
    </citation>
    <scope>NUCLEOTIDE SEQUENCE [LARGE SCALE GENOMIC DNA]</scope>
    <source>
        <strain evidence="2 3">NT-26</strain>
    </source>
</reference>
<proteinExistence type="predicted"/>
<evidence type="ECO:0000313" key="2">
    <source>
        <dbReference type="EMBL" id="CCF20863.1"/>
    </source>
</evidence>
<dbReference type="PANTHER" id="PTHR43174:SF3">
    <property type="entry name" value="UDP-N-ACETYLGLUCOSAMINE 2-EPIMERASE"/>
    <property type="match status" value="1"/>
</dbReference>
<dbReference type="GO" id="GO:0006047">
    <property type="term" value="P:UDP-N-acetylglucosamine metabolic process"/>
    <property type="evidence" value="ECO:0007669"/>
    <property type="project" value="InterPro"/>
</dbReference>
<dbReference type="KEGG" id="rht:NT26_3140"/>
<dbReference type="InterPro" id="IPR029767">
    <property type="entry name" value="WecB-like"/>
</dbReference>
<dbReference type="GO" id="GO:0008761">
    <property type="term" value="F:UDP-N-acetylglucosamine 2-epimerase activity"/>
    <property type="evidence" value="ECO:0007669"/>
    <property type="project" value="UniProtKB-EC"/>
</dbReference>
<name>L0NID1_9HYPH</name>
<dbReference type="SUPFAM" id="SSF53756">
    <property type="entry name" value="UDP-Glycosyltransferase/glycogen phosphorylase"/>
    <property type="match status" value="1"/>
</dbReference>
<dbReference type="GO" id="GO:0004553">
    <property type="term" value="F:hydrolase activity, hydrolyzing O-glycosyl compounds"/>
    <property type="evidence" value="ECO:0007669"/>
    <property type="project" value="InterPro"/>
</dbReference>
<dbReference type="PANTHER" id="PTHR43174">
    <property type="entry name" value="UDP-N-ACETYLGLUCOSAMINE 2-EPIMERASE"/>
    <property type="match status" value="1"/>
</dbReference>
<dbReference type="Pfam" id="PF02350">
    <property type="entry name" value="Epimerase_2"/>
    <property type="match status" value="1"/>
</dbReference>
<accession>L0NID1</accession>